<dbReference type="Gene3D" id="3.90.1200.10">
    <property type="match status" value="1"/>
</dbReference>
<reference evidence="2" key="1">
    <citation type="submission" date="2020-05" db="EMBL/GenBank/DDBJ databases">
        <authorList>
            <person name="Chiriac C."/>
            <person name="Salcher M."/>
            <person name="Ghai R."/>
            <person name="Kavagutti S V."/>
        </authorList>
    </citation>
    <scope>NUCLEOTIDE SEQUENCE</scope>
</reference>
<dbReference type="InterPro" id="IPR011009">
    <property type="entry name" value="Kinase-like_dom_sf"/>
</dbReference>
<dbReference type="InterPro" id="IPR041726">
    <property type="entry name" value="ACAD10_11_N"/>
</dbReference>
<dbReference type="InterPro" id="IPR052898">
    <property type="entry name" value="ACAD10-like"/>
</dbReference>
<name>A0A6J6WVZ3_9ZZZZ</name>
<dbReference type="InterPro" id="IPR000719">
    <property type="entry name" value="Prot_kinase_dom"/>
</dbReference>
<dbReference type="InterPro" id="IPR002575">
    <property type="entry name" value="Aminoglycoside_PTrfase"/>
</dbReference>
<proteinExistence type="predicted"/>
<dbReference type="GO" id="GO:0005524">
    <property type="term" value="F:ATP binding"/>
    <property type="evidence" value="ECO:0007669"/>
    <property type="project" value="InterPro"/>
</dbReference>
<dbReference type="PANTHER" id="PTHR47829:SF1">
    <property type="entry name" value="HAD FAMILY PHOSPHATASE"/>
    <property type="match status" value="1"/>
</dbReference>
<dbReference type="AlphaFoldDB" id="A0A6J6WVZ3"/>
<feature type="domain" description="Protein kinase" evidence="1">
    <location>
        <begin position="21"/>
        <end position="341"/>
    </location>
</feature>
<dbReference type="SUPFAM" id="SSF56112">
    <property type="entry name" value="Protein kinase-like (PK-like)"/>
    <property type="match status" value="1"/>
</dbReference>
<evidence type="ECO:0000313" key="2">
    <source>
        <dbReference type="EMBL" id="CAB4786918.1"/>
    </source>
</evidence>
<dbReference type="EMBL" id="CAFAAB010000096">
    <property type="protein sequence ID" value="CAB4786918.1"/>
    <property type="molecule type" value="Genomic_DNA"/>
</dbReference>
<dbReference type="PANTHER" id="PTHR47829">
    <property type="entry name" value="HYDROLASE, PUTATIVE (AFU_ORTHOLOGUE AFUA_1G12880)-RELATED"/>
    <property type="match status" value="1"/>
</dbReference>
<dbReference type="GO" id="GO:0004672">
    <property type="term" value="F:protein kinase activity"/>
    <property type="evidence" value="ECO:0007669"/>
    <property type="project" value="InterPro"/>
</dbReference>
<organism evidence="2">
    <name type="scientific">freshwater metagenome</name>
    <dbReference type="NCBI Taxonomy" id="449393"/>
    <lineage>
        <taxon>unclassified sequences</taxon>
        <taxon>metagenomes</taxon>
        <taxon>ecological metagenomes</taxon>
    </lineage>
</organism>
<gene>
    <name evidence="2" type="ORF">UFOPK2958_00886</name>
</gene>
<dbReference type="Pfam" id="PF01636">
    <property type="entry name" value="APH"/>
    <property type="match status" value="1"/>
</dbReference>
<dbReference type="CDD" id="cd05154">
    <property type="entry name" value="ACAD10_11_N-like"/>
    <property type="match status" value="1"/>
</dbReference>
<sequence>MGINHDHVTAWMESNVGAVAPLTFELIAGGRSNLTYRVTDAAGKQFALRRPPTSHVLPTAHDMVREHTIISALSPLGIPVATPLGLCVDEAVNERPFYVMEFVEGAILRDRRQAEDAFALGDRFRIGANLAQTLAQLHDVDVVSAGLGDLARHDGYIERQIRRWRGQYEQMHVEGVEHGGLVESVGDQLAANIPTQQKVAVVHGDYRLDNTVLNEQGQIRAILDWEICTLGDPLADLGLLLVYWAEPADGTAALLGAAPTTADGFMTRKEVLAAYSQHTSLDVSQVGFYQAFGYWKLACILQGVFARYSAGATAGDTGSVAEFPKHIALLAETAKRTLEEA</sequence>
<evidence type="ECO:0000259" key="1">
    <source>
        <dbReference type="PROSITE" id="PS50011"/>
    </source>
</evidence>
<dbReference type="Gene3D" id="3.30.200.20">
    <property type="entry name" value="Phosphorylase Kinase, domain 1"/>
    <property type="match status" value="1"/>
</dbReference>
<dbReference type="PROSITE" id="PS50011">
    <property type="entry name" value="PROTEIN_KINASE_DOM"/>
    <property type="match status" value="1"/>
</dbReference>
<protein>
    <submittedName>
        <fullName evidence="2">Unannotated protein</fullName>
    </submittedName>
</protein>
<accession>A0A6J6WVZ3</accession>